<evidence type="ECO:0000256" key="1">
    <source>
        <dbReference type="ARBA" id="ARBA00007422"/>
    </source>
</evidence>
<proteinExistence type="inferred from homology"/>
<accession>A0ABX9MAX1</accession>
<dbReference type="PANTHER" id="PTHR21139">
    <property type="entry name" value="TRIOSEPHOSPHATE ISOMERASE"/>
    <property type="match status" value="1"/>
</dbReference>
<evidence type="ECO:0000256" key="5">
    <source>
        <dbReference type="ARBA" id="ARBA00023235"/>
    </source>
</evidence>
<feature type="active site" description="Proton acceptor" evidence="6">
    <location>
        <position position="165"/>
    </location>
</feature>
<keyword evidence="5 6" id="KW-0413">Isomerase</keyword>
<dbReference type="InterPro" id="IPR022896">
    <property type="entry name" value="TrioseP_Isoase_bac/euk"/>
</dbReference>
<dbReference type="Gene3D" id="3.20.20.70">
    <property type="entry name" value="Aldolase class I"/>
    <property type="match status" value="1"/>
</dbReference>
<protein>
    <recommendedName>
        <fullName evidence="6 7">Triosephosphate isomerase</fullName>
        <shortName evidence="6">TIM</shortName>
        <shortName evidence="6">TPI</shortName>
        <ecNumber evidence="6 7">5.3.1.1</ecNumber>
    </recommendedName>
    <alternativeName>
        <fullName evidence="6">Triose-phosphate isomerase</fullName>
    </alternativeName>
</protein>
<sequence>MRKPLIAGNWKMNLIPEEAGFILDKLMTVKEKEVELLICPSFIALPLASEKLKNSFIKLGAQNMYPEIKGAFTGEISPNMLKALRCEYVICGHSERRTLLGESNDFIRRKVSCALSHNIIPILCVGESQKDRTEGMTEECIRKQIFTALSDLKRKELSRIVVAYEPIWAIGTGISATATDAEKVAKFIRNELTCAFGKQVAEEIRILYGGSVNITNITDFMHCPNIDGALIGGASLKPTEFIEIYNKI</sequence>
<evidence type="ECO:0000256" key="6">
    <source>
        <dbReference type="HAMAP-Rule" id="MF_00147"/>
    </source>
</evidence>
<evidence type="ECO:0000256" key="4">
    <source>
        <dbReference type="ARBA" id="ARBA00023152"/>
    </source>
</evidence>
<organism evidence="8 9">
    <name type="scientific">Dialister pneumosintes</name>
    <dbReference type="NCBI Taxonomy" id="39950"/>
    <lineage>
        <taxon>Bacteria</taxon>
        <taxon>Bacillati</taxon>
        <taxon>Bacillota</taxon>
        <taxon>Negativicutes</taxon>
        <taxon>Veillonellales</taxon>
        <taxon>Veillonellaceae</taxon>
        <taxon>Dialister</taxon>
    </lineage>
</organism>
<comment type="pathway">
    <text evidence="6 7">Carbohydrate biosynthesis; gluconeogenesis.</text>
</comment>
<dbReference type="SUPFAM" id="SSF51351">
    <property type="entry name" value="Triosephosphate isomerase (TIM)"/>
    <property type="match status" value="1"/>
</dbReference>
<dbReference type="PANTHER" id="PTHR21139:SF42">
    <property type="entry name" value="TRIOSEPHOSPHATE ISOMERASE"/>
    <property type="match status" value="1"/>
</dbReference>
<dbReference type="InterPro" id="IPR013785">
    <property type="entry name" value="Aldolase_TIM"/>
</dbReference>
<dbReference type="GO" id="GO:0004807">
    <property type="term" value="F:triose-phosphate isomerase activity"/>
    <property type="evidence" value="ECO:0007669"/>
    <property type="project" value="UniProtKB-EC"/>
</dbReference>
<feature type="binding site" evidence="6">
    <location>
        <begin position="9"/>
        <end position="11"/>
    </location>
    <ligand>
        <name>substrate</name>
    </ligand>
</feature>
<keyword evidence="2 6" id="KW-0312">Gluconeogenesis</keyword>
<feature type="binding site" evidence="6">
    <location>
        <begin position="232"/>
        <end position="233"/>
    </location>
    <ligand>
        <name>substrate</name>
    </ligand>
</feature>
<comment type="similarity">
    <text evidence="1 6 7">Belongs to the triosephosphate isomerase family.</text>
</comment>
<dbReference type="Proteomes" id="UP000266262">
    <property type="component" value="Unassembled WGS sequence"/>
</dbReference>
<dbReference type="EC" id="5.3.1.1" evidence="6 7"/>
<dbReference type="InterPro" id="IPR035990">
    <property type="entry name" value="TIM_sf"/>
</dbReference>
<comment type="function">
    <text evidence="6">Involved in the gluconeogenesis. Catalyzes stereospecifically the conversion of dihydroxyacetone phosphate (DHAP) to D-glyceraldehyde-3-phosphate (G3P).</text>
</comment>
<comment type="catalytic activity">
    <reaction evidence="6 7">
        <text>D-glyceraldehyde 3-phosphate = dihydroxyacetone phosphate</text>
        <dbReference type="Rhea" id="RHEA:18585"/>
        <dbReference type="ChEBI" id="CHEBI:57642"/>
        <dbReference type="ChEBI" id="CHEBI:59776"/>
        <dbReference type="EC" id="5.3.1.1"/>
    </reaction>
</comment>
<feature type="active site" description="Electrophile" evidence="6">
    <location>
        <position position="93"/>
    </location>
</feature>
<keyword evidence="3 6" id="KW-0963">Cytoplasm</keyword>
<dbReference type="HAMAP" id="MF_00147_B">
    <property type="entry name" value="TIM_B"/>
    <property type="match status" value="1"/>
</dbReference>
<comment type="subcellular location">
    <subcellularLocation>
        <location evidence="6 7">Cytoplasm</location>
    </subcellularLocation>
</comment>
<evidence type="ECO:0000256" key="2">
    <source>
        <dbReference type="ARBA" id="ARBA00022432"/>
    </source>
</evidence>
<dbReference type="InterPro" id="IPR000652">
    <property type="entry name" value="Triosephosphate_isomerase"/>
</dbReference>
<comment type="subunit">
    <text evidence="6 7">Homodimer.</text>
</comment>
<keyword evidence="9" id="KW-1185">Reference proteome</keyword>
<dbReference type="EMBL" id="QWKU01000001">
    <property type="protein sequence ID" value="RID94032.1"/>
    <property type="molecule type" value="Genomic_DNA"/>
</dbReference>
<comment type="caution">
    <text evidence="8">The sequence shown here is derived from an EMBL/GenBank/DDBJ whole genome shotgun (WGS) entry which is preliminary data.</text>
</comment>
<dbReference type="Pfam" id="PF00121">
    <property type="entry name" value="TIM"/>
    <property type="match status" value="1"/>
</dbReference>
<dbReference type="RefSeq" id="WP_022514119.1">
    <property type="nucleotide sequence ID" value="NZ_QWKU01000001.1"/>
</dbReference>
<name>A0ABX9MAX1_9FIRM</name>
<dbReference type="PROSITE" id="PS51440">
    <property type="entry name" value="TIM_2"/>
    <property type="match status" value="1"/>
</dbReference>
<dbReference type="CDD" id="cd00311">
    <property type="entry name" value="TIM"/>
    <property type="match status" value="1"/>
</dbReference>
<dbReference type="PROSITE" id="PS00171">
    <property type="entry name" value="TIM_1"/>
    <property type="match status" value="1"/>
</dbReference>
<reference evidence="8 9" key="1">
    <citation type="submission" date="2018-08" db="EMBL/GenBank/DDBJ databases">
        <title>Draft genome sequence of Dialister pneumosintes KCOM 1685.</title>
        <authorList>
            <person name="Kook J.-K."/>
            <person name="Park S.-N."/>
            <person name="Lim Y.K."/>
        </authorList>
    </citation>
    <scope>NUCLEOTIDE SEQUENCE [LARGE SCALE GENOMIC DNA]</scope>
    <source>
        <strain evidence="8 9">KCOM 1685</strain>
    </source>
</reference>
<dbReference type="InterPro" id="IPR020861">
    <property type="entry name" value="Triosephosphate_isomerase_AS"/>
</dbReference>
<evidence type="ECO:0000256" key="7">
    <source>
        <dbReference type="RuleBase" id="RU363013"/>
    </source>
</evidence>
<feature type="binding site" evidence="6">
    <location>
        <position position="211"/>
    </location>
    <ligand>
        <name>substrate</name>
    </ligand>
</feature>
<keyword evidence="4 6" id="KW-0324">Glycolysis</keyword>
<gene>
    <name evidence="6" type="primary">tpiA</name>
    <name evidence="8" type="ORF">DX915_00360</name>
</gene>
<evidence type="ECO:0000256" key="3">
    <source>
        <dbReference type="ARBA" id="ARBA00022490"/>
    </source>
</evidence>
<evidence type="ECO:0000313" key="8">
    <source>
        <dbReference type="EMBL" id="RID94032.1"/>
    </source>
</evidence>
<evidence type="ECO:0000313" key="9">
    <source>
        <dbReference type="Proteomes" id="UP000266262"/>
    </source>
</evidence>
<comment type="pathway">
    <text evidence="6 7">Carbohydrate degradation; glycolysis; D-glyceraldehyde 3-phosphate from glycerone phosphate: step 1/1.</text>
</comment>
<dbReference type="NCBIfam" id="TIGR00419">
    <property type="entry name" value="tim"/>
    <property type="match status" value="1"/>
</dbReference>
<feature type="binding site" evidence="6">
    <location>
        <position position="171"/>
    </location>
    <ligand>
        <name>substrate</name>
    </ligand>
</feature>